<protein>
    <submittedName>
        <fullName evidence="2">Uncharacterized protein</fullName>
    </submittedName>
</protein>
<feature type="region of interest" description="Disordered" evidence="1">
    <location>
        <begin position="36"/>
        <end position="81"/>
    </location>
</feature>
<reference evidence="2" key="2">
    <citation type="journal article" date="2020" name="Nat. Commun.">
        <title>Large-scale genome sequencing of mycorrhizal fungi provides insights into the early evolution of symbiotic traits.</title>
        <authorList>
            <person name="Miyauchi S."/>
            <person name="Kiss E."/>
            <person name="Kuo A."/>
            <person name="Drula E."/>
            <person name="Kohler A."/>
            <person name="Sanchez-Garcia M."/>
            <person name="Morin E."/>
            <person name="Andreopoulos B."/>
            <person name="Barry K.W."/>
            <person name="Bonito G."/>
            <person name="Buee M."/>
            <person name="Carver A."/>
            <person name="Chen C."/>
            <person name="Cichocki N."/>
            <person name="Clum A."/>
            <person name="Culley D."/>
            <person name="Crous P.W."/>
            <person name="Fauchery L."/>
            <person name="Girlanda M."/>
            <person name="Hayes R.D."/>
            <person name="Keri Z."/>
            <person name="LaButti K."/>
            <person name="Lipzen A."/>
            <person name="Lombard V."/>
            <person name="Magnuson J."/>
            <person name="Maillard F."/>
            <person name="Murat C."/>
            <person name="Nolan M."/>
            <person name="Ohm R.A."/>
            <person name="Pangilinan J."/>
            <person name="Pereira M.F."/>
            <person name="Perotto S."/>
            <person name="Peter M."/>
            <person name="Pfister S."/>
            <person name="Riley R."/>
            <person name="Sitrit Y."/>
            <person name="Stielow J.B."/>
            <person name="Szollosi G."/>
            <person name="Zifcakova L."/>
            <person name="Stursova M."/>
            <person name="Spatafora J.W."/>
            <person name="Tedersoo L."/>
            <person name="Vaario L.M."/>
            <person name="Yamada A."/>
            <person name="Yan M."/>
            <person name="Wang P."/>
            <person name="Xu J."/>
            <person name="Bruns T."/>
            <person name="Baldrian P."/>
            <person name="Vilgalys R."/>
            <person name="Dunand C."/>
            <person name="Henrissat B."/>
            <person name="Grigoriev I.V."/>
            <person name="Hibbett D."/>
            <person name="Nagy L.G."/>
            <person name="Martin F.M."/>
        </authorList>
    </citation>
    <scope>NUCLEOTIDE SEQUENCE</scope>
    <source>
        <strain evidence="2">BED1</strain>
    </source>
</reference>
<evidence type="ECO:0000313" key="2">
    <source>
        <dbReference type="EMBL" id="KAF8421320.1"/>
    </source>
</evidence>
<comment type="caution">
    <text evidence="2">The sequence shown here is derived from an EMBL/GenBank/DDBJ whole genome shotgun (WGS) entry which is preliminary data.</text>
</comment>
<dbReference type="Proteomes" id="UP001194468">
    <property type="component" value="Unassembled WGS sequence"/>
</dbReference>
<keyword evidence="3" id="KW-1185">Reference proteome</keyword>
<dbReference type="AlphaFoldDB" id="A0AAD4BDC6"/>
<sequence length="203" mass="23516">QMREPDTIMESSDDDLDIPLTSYMVKQKEVRDKTPLFFPDDDIDMERVSKRPAEHMESSSDEEELDLARARRQRMDEDQQDDDDVVEYTWHHYFAAMVQHDFEAAFQNMPVLLRILQDILSLVPEECDQQTYVINNIRGHSQEPSDVEVMNLITSFRSALSDLKYITAAEQWGAAGYGMHPTHISDDIYGKALFAKVQSKHSK</sequence>
<feature type="compositionally biased region" description="Basic and acidic residues" evidence="1">
    <location>
        <begin position="66"/>
        <end position="77"/>
    </location>
</feature>
<accession>A0AAD4BDC6</accession>
<evidence type="ECO:0000313" key="3">
    <source>
        <dbReference type="Proteomes" id="UP001194468"/>
    </source>
</evidence>
<reference evidence="2" key="1">
    <citation type="submission" date="2019-10" db="EMBL/GenBank/DDBJ databases">
        <authorList>
            <consortium name="DOE Joint Genome Institute"/>
            <person name="Kuo A."/>
            <person name="Miyauchi S."/>
            <person name="Kiss E."/>
            <person name="Drula E."/>
            <person name="Kohler A."/>
            <person name="Sanchez-Garcia M."/>
            <person name="Andreopoulos B."/>
            <person name="Barry K.W."/>
            <person name="Bonito G."/>
            <person name="Buee M."/>
            <person name="Carver A."/>
            <person name="Chen C."/>
            <person name="Cichocki N."/>
            <person name="Clum A."/>
            <person name="Culley D."/>
            <person name="Crous P.W."/>
            <person name="Fauchery L."/>
            <person name="Girlanda M."/>
            <person name="Hayes R."/>
            <person name="Keri Z."/>
            <person name="LaButti K."/>
            <person name="Lipzen A."/>
            <person name="Lombard V."/>
            <person name="Magnuson J."/>
            <person name="Maillard F."/>
            <person name="Morin E."/>
            <person name="Murat C."/>
            <person name="Nolan M."/>
            <person name="Ohm R."/>
            <person name="Pangilinan J."/>
            <person name="Pereira M."/>
            <person name="Perotto S."/>
            <person name="Peter M."/>
            <person name="Riley R."/>
            <person name="Sitrit Y."/>
            <person name="Stielow B."/>
            <person name="Szollosi G."/>
            <person name="Zifcakova L."/>
            <person name="Stursova M."/>
            <person name="Spatafora J.W."/>
            <person name="Tedersoo L."/>
            <person name="Vaario L.-M."/>
            <person name="Yamada A."/>
            <person name="Yan M."/>
            <person name="Wang P."/>
            <person name="Xu J."/>
            <person name="Bruns T."/>
            <person name="Baldrian P."/>
            <person name="Vilgalys R."/>
            <person name="Henrissat B."/>
            <person name="Grigoriev I.V."/>
            <person name="Hibbett D."/>
            <person name="Nagy L.G."/>
            <person name="Martin F.M."/>
        </authorList>
    </citation>
    <scope>NUCLEOTIDE SEQUENCE</scope>
    <source>
        <strain evidence="2">BED1</strain>
    </source>
</reference>
<gene>
    <name evidence="2" type="ORF">L210DRAFT_936073</name>
</gene>
<feature type="compositionally biased region" description="Basic and acidic residues" evidence="1">
    <location>
        <begin position="45"/>
        <end position="58"/>
    </location>
</feature>
<proteinExistence type="predicted"/>
<evidence type="ECO:0000256" key="1">
    <source>
        <dbReference type="SAM" id="MobiDB-lite"/>
    </source>
</evidence>
<feature type="non-terminal residue" evidence="2">
    <location>
        <position position="1"/>
    </location>
</feature>
<dbReference type="EMBL" id="WHUW01000143">
    <property type="protein sequence ID" value="KAF8421320.1"/>
    <property type="molecule type" value="Genomic_DNA"/>
</dbReference>
<organism evidence="2 3">
    <name type="scientific">Boletus edulis BED1</name>
    <dbReference type="NCBI Taxonomy" id="1328754"/>
    <lineage>
        <taxon>Eukaryota</taxon>
        <taxon>Fungi</taxon>
        <taxon>Dikarya</taxon>
        <taxon>Basidiomycota</taxon>
        <taxon>Agaricomycotina</taxon>
        <taxon>Agaricomycetes</taxon>
        <taxon>Agaricomycetidae</taxon>
        <taxon>Boletales</taxon>
        <taxon>Boletineae</taxon>
        <taxon>Boletaceae</taxon>
        <taxon>Boletoideae</taxon>
        <taxon>Boletus</taxon>
    </lineage>
</organism>
<name>A0AAD4BDC6_BOLED</name>